<comment type="caution">
    <text evidence="11">The sequence shown here is derived from an EMBL/GenBank/DDBJ whole genome shotgun (WGS) entry which is preliminary data.</text>
</comment>
<keyword evidence="5" id="KW-0809">Transit peptide</keyword>
<keyword evidence="7" id="KW-0496">Mitochondrion</keyword>
<keyword evidence="4" id="KW-0999">Mitochondrion inner membrane</keyword>
<dbReference type="Pfam" id="PF08118">
    <property type="entry name" value="MDM31_MDM32"/>
    <property type="match status" value="2"/>
</dbReference>
<dbReference type="PANTHER" id="PTHR31068">
    <property type="entry name" value="MITOCHONDRIAL DISTRIBUTION AND MORPHOLOGY PROTEIN 31"/>
    <property type="match status" value="1"/>
</dbReference>
<evidence type="ECO:0000256" key="2">
    <source>
        <dbReference type="ARBA" id="ARBA00005687"/>
    </source>
</evidence>
<comment type="function">
    <text evidence="9">Involved in the organization of the mitochondrial membranes and the global structure of the mitochondria. Also required for mitochondrial distribution and mobility as well as for the maintenance of mitochondrial DNA nucleoids structures.</text>
</comment>
<dbReference type="InterPro" id="IPR012571">
    <property type="entry name" value="Mdm31/Mdm32"/>
</dbReference>
<dbReference type="GO" id="GO:0000001">
    <property type="term" value="P:mitochondrion inheritance"/>
    <property type="evidence" value="ECO:0007669"/>
    <property type="project" value="InterPro"/>
</dbReference>
<keyword evidence="6 10" id="KW-1133">Transmembrane helix</keyword>
<evidence type="ECO:0000256" key="9">
    <source>
        <dbReference type="ARBA" id="ARBA00025191"/>
    </source>
</evidence>
<dbReference type="AlphaFoldDB" id="A0A9N9DZ54"/>
<dbReference type="PANTHER" id="PTHR31068:SF0">
    <property type="entry name" value="MITOCHONDRIAL DISTRIBUTION AND MORPHOLOGY PROTEIN 31"/>
    <property type="match status" value="1"/>
</dbReference>
<evidence type="ECO:0000256" key="1">
    <source>
        <dbReference type="ARBA" id="ARBA00004273"/>
    </source>
</evidence>
<evidence type="ECO:0000256" key="4">
    <source>
        <dbReference type="ARBA" id="ARBA00022792"/>
    </source>
</evidence>
<gene>
    <name evidence="11" type="ORF">ALEPTO_LOCUS10094</name>
</gene>
<dbReference type="OrthoDB" id="17678at2759"/>
<dbReference type="Proteomes" id="UP000789508">
    <property type="component" value="Unassembled WGS sequence"/>
</dbReference>
<sequence length="648" mass="73792">LKSYSTLSSCFYSVLPQEFVVNTFKSQKVFTKGLAPSLFVYSSVPYGGETAAVNTSAEFWLSSSGTTSISKKCNFMKPCSSSPSYTLLKEKIKKAPLQTNILKNGYRSMLFNNHVSCKNDKILLMSSRFISTPSSSLIVSRCKRTFFVTRRLYLTAENIETRPTKEELLANANGFFDRIMIRIKLLLMRQVRPFTMEDIMALFSWVFVGNTLFIVIGTTTFVSLILATANTLQFQEFIARQIGNYLTRETGITVIFESAIVPHWKDGKIRLKNVSVKRLPTKDYQLPSHLAFAESEEEIDTNFSMFDLTIEMIDVELSFVRWWDGKGLVKKATMKGIRGVIDRSNVYWDPSIPYIPSEWRRKPQNGDFELESFLVEDLLITVYQPESFRPYNVSIFTADLRQLRKQWLLYDILSAENIVGMFDNCLFSVHRPQMQKTTTDQDLKASNIKKKSSFRIDGLNIDHLNNGVAGPFGWITSGTADIRVDVMFPIEPDNDPITKIVNDIVDKIDDVVVQQRAFSFVRNHGVNLESSVPLMTPDLSYMNSALIRPIVAYMNNNKTVITIQGSIAKPLSDFDGSWTLYDCGLVDDFSTEIGKGFANLTRNAQKRNRQLKRVGLWGLQSMTKNIANIWDYATGHRGFWHYMGTMPI</sequence>
<feature type="non-terminal residue" evidence="11">
    <location>
        <position position="1"/>
    </location>
</feature>
<organism evidence="11 12">
    <name type="scientific">Ambispora leptoticha</name>
    <dbReference type="NCBI Taxonomy" id="144679"/>
    <lineage>
        <taxon>Eukaryota</taxon>
        <taxon>Fungi</taxon>
        <taxon>Fungi incertae sedis</taxon>
        <taxon>Mucoromycota</taxon>
        <taxon>Glomeromycotina</taxon>
        <taxon>Glomeromycetes</taxon>
        <taxon>Archaeosporales</taxon>
        <taxon>Ambisporaceae</taxon>
        <taxon>Ambispora</taxon>
    </lineage>
</organism>
<comment type="subcellular location">
    <subcellularLocation>
        <location evidence="1">Mitochondrion inner membrane</location>
    </subcellularLocation>
</comment>
<evidence type="ECO:0000256" key="5">
    <source>
        <dbReference type="ARBA" id="ARBA00022946"/>
    </source>
</evidence>
<accession>A0A9N9DZ54</accession>
<reference evidence="11" key="1">
    <citation type="submission" date="2021-06" db="EMBL/GenBank/DDBJ databases">
        <authorList>
            <person name="Kallberg Y."/>
            <person name="Tangrot J."/>
            <person name="Rosling A."/>
        </authorList>
    </citation>
    <scope>NUCLEOTIDE SEQUENCE</scope>
    <source>
        <strain evidence="11">FL130A</strain>
    </source>
</reference>
<evidence type="ECO:0000256" key="6">
    <source>
        <dbReference type="ARBA" id="ARBA00022989"/>
    </source>
</evidence>
<evidence type="ECO:0000256" key="7">
    <source>
        <dbReference type="ARBA" id="ARBA00023128"/>
    </source>
</evidence>
<proteinExistence type="inferred from homology"/>
<evidence type="ECO:0000256" key="10">
    <source>
        <dbReference type="SAM" id="Phobius"/>
    </source>
</evidence>
<keyword evidence="8 10" id="KW-0472">Membrane</keyword>
<evidence type="ECO:0000313" key="11">
    <source>
        <dbReference type="EMBL" id="CAG8653528.1"/>
    </source>
</evidence>
<keyword evidence="12" id="KW-1185">Reference proteome</keyword>
<dbReference type="GO" id="GO:0007005">
    <property type="term" value="P:mitochondrion organization"/>
    <property type="evidence" value="ECO:0007669"/>
    <property type="project" value="InterPro"/>
</dbReference>
<dbReference type="EMBL" id="CAJVPS010009839">
    <property type="protein sequence ID" value="CAG8653528.1"/>
    <property type="molecule type" value="Genomic_DNA"/>
</dbReference>
<keyword evidence="3 10" id="KW-0812">Transmembrane</keyword>
<protein>
    <submittedName>
        <fullName evidence="11">6117_t:CDS:1</fullName>
    </submittedName>
</protein>
<feature type="transmembrane region" description="Helical" evidence="10">
    <location>
        <begin position="199"/>
        <end position="226"/>
    </location>
</feature>
<evidence type="ECO:0000256" key="3">
    <source>
        <dbReference type="ARBA" id="ARBA00022692"/>
    </source>
</evidence>
<evidence type="ECO:0000313" key="12">
    <source>
        <dbReference type="Proteomes" id="UP000789508"/>
    </source>
</evidence>
<name>A0A9N9DZ54_9GLOM</name>
<dbReference type="GO" id="GO:0005743">
    <property type="term" value="C:mitochondrial inner membrane"/>
    <property type="evidence" value="ECO:0007669"/>
    <property type="project" value="UniProtKB-SubCell"/>
</dbReference>
<evidence type="ECO:0000256" key="8">
    <source>
        <dbReference type="ARBA" id="ARBA00023136"/>
    </source>
</evidence>
<comment type="similarity">
    <text evidence="2">Belongs to the MDM31/MDM32 family.</text>
</comment>